<dbReference type="Pfam" id="PF13377">
    <property type="entry name" value="Peripla_BP_3"/>
    <property type="match status" value="1"/>
</dbReference>
<organism evidence="6 7">
    <name type="scientific">Pseudonocardia ailaonensis</name>
    <dbReference type="NCBI Taxonomy" id="367279"/>
    <lineage>
        <taxon>Bacteria</taxon>
        <taxon>Bacillati</taxon>
        <taxon>Actinomycetota</taxon>
        <taxon>Actinomycetes</taxon>
        <taxon>Pseudonocardiales</taxon>
        <taxon>Pseudonocardiaceae</taxon>
        <taxon>Pseudonocardia</taxon>
    </lineage>
</organism>
<dbReference type="SMART" id="SM00354">
    <property type="entry name" value="HTH_LACI"/>
    <property type="match status" value="1"/>
</dbReference>
<dbReference type="SUPFAM" id="SSF47413">
    <property type="entry name" value="lambda repressor-like DNA-binding domains"/>
    <property type="match status" value="1"/>
</dbReference>
<dbReference type="PANTHER" id="PTHR30146:SF153">
    <property type="entry name" value="LACTOSE OPERON REPRESSOR"/>
    <property type="match status" value="1"/>
</dbReference>
<evidence type="ECO:0000313" key="7">
    <source>
        <dbReference type="Proteomes" id="UP001500449"/>
    </source>
</evidence>
<dbReference type="GO" id="GO:0003677">
    <property type="term" value="F:DNA binding"/>
    <property type="evidence" value="ECO:0007669"/>
    <property type="project" value="UniProtKB-KW"/>
</dbReference>
<dbReference type="Gene3D" id="1.10.260.40">
    <property type="entry name" value="lambda repressor-like DNA-binding domains"/>
    <property type="match status" value="1"/>
</dbReference>
<dbReference type="InterPro" id="IPR000843">
    <property type="entry name" value="HTH_LacI"/>
</dbReference>
<sequence>MERSNPRYDPAVLPTDDPAGRTGARRATLVEVAARAGVSKSLASLVIRGAPGPGAASRDAVLRAAAELDYRPDPAAKRLREHRSRMLGVVFDAGDPFHADLLEAVYPAAEQRGYEVVLGARVPSHSEQRVVEALVRSRCEGLMLISATAAPADLQALGARLPVIVVAHRGEGVDGVRVADTRGAAAAVDLLVSLGHRRIRHVDGGTHPGAAERRRGYRAAMRRHGLEPDVVRGDQTEESGVRAARELLHSRDGVTAVFAGNDRCAVGVLDTLRRAGVEVPGELSIVGYDDSRLARLTHVDLTTIAQDAREMARLAVEALVARLDGEDPDGPPRDLLLTPHLVERGTTGPAVS</sequence>
<keyword evidence="2 6" id="KW-0238">DNA-binding</keyword>
<name>A0ABN2N0W5_9PSEU</name>
<proteinExistence type="predicted"/>
<dbReference type="InterPro" id="IPR046335">
    <property type="entry name" value="LacI/GalR-like_sensor"/>
</dbReference>
<gene>
    <name evidence="6" type="ORF">GCM10009836_28960</name>
</gene>
<keyword evidence="7" id="KW-1185">Reference proteome</keyword>
<evidence type="ECO:0000256" key="4">
    <source>
        <dbReference type="SAM" id="MobiDB-lite"/>
    </source>
</evidence>
<dbReference type="Pfam" id="PF00356">
    <property type="entry name" value="LacI"/>
    <property type="match status" value="1"/>
</dbReference>
<feature type="domain" description="HTH lacI-type" evidence="5">
    <location>
        <begin position="27"/>
        <end position="81"/>
    </location>
</feature>
<dbReference type="InterPro" id="IPR010982">
    <property type="entry name" value="Lambda_DNA-bd_dom_sf"/>
</dbReference>
<evidence type="ECO:0000256" key="1">
    <source>
        <dbReference type="ARBA" id="ARBA00023015"/>
    </source>
</evidence>
<dbReference type="CDD" id="cd06267">
    <property type="entry name" value="PBP1_LacI_sugar_binding-like"/>
    <property type="match status" value="1"/>
</dbReference>
<dbReference type="PROSITE" id="PS50932">
    <property type="entry name" value="HTH_LACI_2"/>
    <property type="match status" value="1"/>
</dbReference>
<dbReference type="Gene3D" id="3.40.50.2300">
    <property type="match status" value="2"/>
</dbReference>
<evidence type="ECO:0000256" key="3">
    <source>
        <dbReference type="ARBA" id="ARBA00023163"/>
    </source>
</evidence>
<dbReference type="Proteomes" id="UP001500449">
    <property type="component" value="Unassembled WGS sequence"/>
</dbReference>
<dbReference type="CDD" id="cd01392">
    <property type="entry name" value="HTH_LacI"/>
    <property type="match status" value="1"/>
</dbReference>
<reference evidence="6 7" key="1">
    <citation type="journal article" date="2019" name="Int. J. Syst. Evol. Microbiol.">
        <title>The Global Catalogue of Microorganisms (GCM) 10K type strain sequencing project: providing services to taxonomists for standard genome sequencing and annotation.</title>
        <authorList>
            <consortium name="The Broad Institute Genomics Platform"/>
            <consortium name="The Broad Institute Genome Sequencing Center for Infectious Disease"/>
            <person name="Wu L."/>
            <person name="Ma J."/>
        </authorList>
    </citation>
    <scope>NUCLEOTIDE SEQUENCE [LARGE SCALE GENOMIC DNA]</scope>
    <source>
        <strain evidence="6 7">JCM 16009</strain>
    </source>
</reference>
<evidence type="ECO:0000259" key="5">
    <source>
        <dbReference type="PROSITE" id="PS50932"/>
    </source>
</evidence>
<keyword evidence="3" id="KW-0804">Transcription</keyword>
<evidence type="ECO:0000313" key="6">
    <source>
        <dbReference type="EMBL" id="GAA1847527.1"/>
    </source>
</evidence>
<comment type="caution">
    <text evidence="6">The sequence shown here is derived from an EMBL/GenBank/DDBJ whole genome shotgun (WGS) entry which is preliminary data.</text>
</comment>
<dbReference type="InterPro" id="IPR028082">
    <property type="entry name" value="Peripla_BP_I"/>
</dbReference>
<accession>A0ABN2N0W5</accession>
<keyword evidence="1" id="KW-0805">Transcription regulation</keyword>
<feature type="region of interest" description="Disordered" evidence="4">
    <location>
        <begin position="1"/>
        <end position="23"/>
    </location>
</feature>
<evidence type="ECO:0000256" key="2">
    <source>
        <dbReference type="ARBA" id="ARBA00023125"/>
    </source>
</evidence>
<dbReference type="PANTHER" id="PTHR30146">
    <property type="entry name" value="LACI-RELATED TRANSCRIPTIONAL REPRESSOR"/>
    <property type="match status" value="1"/>
</dbReference>
<dbReference type="SUPFAM" id="SSF53822">
    <property type="entry name" value="Periplasmic binding protein-like I"/>
    <property type="match status" value="1"/>
</dbReference>
<feature type="region of interest" description="Disordered" evidence="4">
    <location>
        <begin position="324"/>
        <end position="352"/>
    </location>
</feature>
<protein>
    <submittedName>
        <fullName evidence="6">LacI family DNA-binding transcriptional regulator</fullName>
    </submittedName>
</protein>
<dbReference type="EMBL" id="BAAAQK010000006">
    <property type="protein sequence ID" value="GAA1847527.1"/>
    <property type="molecule type" value="Genomic_DNA"/>
</dbReference>